<name>A0A2G4YV70_9PROT</name>
<dbReference type="NCBIfam" id="TIGR01129">
    <property type="entry name" value="secD"/>
    <property type="match status" value="1"/>
</dbReference>
<protein>
    <recommendedName>
        <fullName evidence="9">Protein translocase subunit SecD</fullName>
    </recommendedName>
</protein>
<keyword evidence="6 9" id="KW-1133">Transmembrane helix</keyword>
<dbReference type="Pfam" id="PF07549">
    <property type="entry name" value="Sec_GG"/>
    <property type="match status" value="1"/>
</dbReference>
<dbReference type="HAMAP" id="MF_01463_B">
    <property type="entry name" value="SecD_B"/>
    <property type="match status" value="1"/>
</dbReference>
<feature type="domain" description="Protein translocase subunit SecDF P1" evidence="11">
    <location>
        <begin position="162"/>
        <end position="220"/>
    </location>
</feature>
<dbReference type="Gene3D" id="3.30.70.3400">
    <property type="match status" value="1"/>
</dbReference>
<dbReference type="Gene3D" id="3.30.1360.200">
    <property type="match status" value="1"/>
</dbReference>
<dbReference type="InterPro" id="IPR048634">
    <property type="entry name" value="SecD_SecF_C"/>
</dbReference>
<dbReference type="InterPro" id="IPR048631">
    <property type="entry name" value="SecD_1st"/>
</dbReference>
<keyword evidence="8 9" id="KW-0472">Membrane</keyword>
<accession>A0A2G4YV70</accession>
<feature type="domain" description="Protein export membrane protein SecD/SecF C-terminal" evidence="10">
    <location>
        <begin position="354"/>
        <end position="523"/>
    </location>
</feature>
<reference evidence="13 14" key="1">
    <citation type="submission" date="2017-10" db="EMBL/GenBank/DDBJ databases">
        <title>Frigbacter circumglobatus gen. nov. sp. nov., isolated from sediment cultured in situ.</title>
        <authorList>
            <person name="Zhao Z."/>
        </authorList>
    </citation>
    <scope>NUCLEOTIDE SEQUENCE [LARGE SCALE GENOMIC DNA]</scope>
    <source>
        <strain evidence="13 14">ZYL</strain>
    </source>
</reference>
<feature type="transmembrane region" description="Helical" evidence="9">
    <location>
        <begin position="468"/>
        <end position="490"/>
    </location>
</feature>
<dbReference type="Pfam" id="PF22599">
    <property type="entry name" value="SecDF_P1_head"/>
    <property type="match status" value="1"/>
</dbReference>
<evidence type="ECO:0000256" key="9">
    <source>
        <dbReference type="HAMAP-Rule" id="MF_01463"/>
    </source>
</evidence>
<evidence type="ECO:0000313" key="14">
    <source>
        <dbReference type="Proteomes" id="UP000229730"/>
    </source>
</evidence>
<comment type="similarity">
    <text evidence="9">Belongs to the SecD/SecF family. SecD subfamily.</text>
</comment>
<dbReference type="InterPro" id="IPR054384">
    <property type="entry name" value="SecDF_P1_head"/>
</dbReference>
<evidence type="ECO:0000256" key="1">
    <source>
        <dbReference type="ARBA" id="ARBA00004651"/>
    </source>
</evidence>
<dbReference type="NCBIfam" id="TIGR00916">
    <property type="entry name" value="2A0604s01"/>
    <property type="match status" value="1"/>
</dbReference>
<dbReference type="AlphaFoldDB" id="A0A2G4YV70"/>
<dbReference type="InterPro" id="IPR022813">
    <property type="entry name" value="SecD/SecF_arch_bac"/>
</dbReference>
<evidence type="ECO:0000313" key="13">
    <source>
        <dbReference type="EMBL" id="PHZ86207.1"/>
    </source>
</evidence>
<keyword evidence="5 9" id="KW-0653">Protein transport</keyword>
<evidence type="ECO:0000259" key="10">
    <source>
        <dbReference type="Pfam" id="PF02355"/>
    </source>
</evidence>
<keyword evidence="14" id="KW-1185">Reference proteome</keyword>
<comment type="function">
    <text evidence="9">Part of the Sec protein translocase complex. Interacts with the SecYEG preprotein conducting channel. SecDF uses the proton motive force (PMF) to complete protein translocation after the ATP-dependent function of SecA.</text>
</comment>
<dbReference type="SUPFAM" id="SSF82866">
    <property type="entry name" value="Multidrug efflux transporter AcrB transmembrane domain"/>
    <property type="match status" value="1"/>
</dbReference>
<dbReference type="Pfam" id="PF21760">
    <property type="entry name" value="SecD_1st"/>
    <property type="match status" value="1"/>
</dbReference>
<evidence type="ECO:0000256" key="8">
    <source>
        <dbReference type="ARBA" id="ARBA00023136"/>
    </source>
</evidence>
<keyword evidence="2 9" id="KW-0813">Transport</keyword>
<evidence type="ECO:0000256" key="5">
    <source>
        <dbReference type="ARBA" id="ARBA00022927"/>
    </source>
</evidence>
<dbReference type="GO" id="GO:0065002">
    <property type="term" value="P:intracellular protein transmembrane transport"/>
    <property type="evidence" value="ECO:0007669"/>
    <property type="project" value="UniProtKB-UniRule"/>
</dbReference>
<dbReference type="Pfam" id="PF02355">
    <property type="entry name" value="SecD_SecF_C"/>
    <property type="match status" value="1"/>
</dbReference>
<evidence type="ECO:0000256" key="7">
    <source>
        <dbReference type="ARBA" id="ARBA00023010"/>
    </source>
</evidence>
<gene>
    <name evidence="9 13" type="primary">secD</name>
    <name evidence="13" type="ORF">CRD36_05960</name>
</gene>
<organism evidence="13 14">
    <name type="scientific">Paremcibacter congregatus</name>
    <dbReference type="NCBI Taxonomy" id="2043170"/>
    <lineage>
        <taxon>Bacteria</taxon>
        <taxon>Pseudomonadati</taxon>
        <taxon>Pseudomonadota</taxon>
        <taxon>Alphaproteobacteria</taxon>
        <taxon>Emcibacterales</taxon>
        <taxon>Emcibacteraceae</taxon>
        <taxon>Paremcibacter</taxon>
    </lineage>
</organism>
<evidence type="ECO:0000256" key="2">
    <source>
        <dbReference type="ARBA" id="ARBA00022448"/>
    </source>
</evidence>
<keyword evidence="4 9" id="KW-0812">Transmembrane</keyword>
<keyword evidence="3 9" id="KW-1003">Cell membrane</keyword>
<proteinExistence type="inferred from homology"/>
<dbReference type="PANTHER" id="PTHR30081:SF1">
    <property type="entry name" value="PROTEIN TRANSLOCASE SUBUNIT SECD"/>
    <property type="match status" value="1"/>
</dbReference>
<evidence type="ECO:0000256" key="3">
    <source>
        <dbReference type="ARBA" id="ARBA00022475"/>
    </source>
</evidence>
<dbReference type="InterPro" id="IPR005791">
    <property type="entry name" value="SecD"/>
</dbReference>
<sequence length="534" mass="57460">MLDFPRWKVVLITLVALFGVVSAAPNFLSDEQLNSLPDFLPKKQLTLGLDLQGGVHLLMEVDLTEVRQEKLISKRGDIRDALRAASIPQRSAIRGDNIVINLTKPEQADQALDVLDDTVEMLGGSALTGGGVPDIEYLKQENGAIIVSLTEDGLIKRGNDVITQSIEVLRRRIDGMGTTEPNIQKQGEGRILIQVPGFDDPQKLKNIIGKTAKLSFQLVNSAMGSQDRVPPGYERLPMAESERVPGLPDSLVVSKRKILTGENLKEAGLGYDQDNRPVVSFRFDNFGGKRFADVTRKNVNRRFAIILDGEIISAPNIQSPILGGSGIITGNFTVESASELGLLLSAGALPARLTVVEERTVGPDLGSDNIEAGKIAAIIGLLAVMVYIVLSYGMFGMVANFALIINISLIFGLLSTLGATLTMPGVAGIVLTIGMAVDANVLIFERVREEFRKGKKALSALDTGYDKAFSTIIDANVTTFIAALILFQFGTGPIKGFAVTLAIGVATSMFTAVSFSRMIISAWAVRKRPTVLKI</sequence>
<comment type="subcellular location">
    <subcellularLocation>
        <location evidence="1 9">Cell membrane</location>
        <topology evidence="1 9">Multi-pass membrane protein</topology>
    </subcellularLocation>
</comment>
<evidence type="ECO:0000256" key="4">
    <source>
        <dbReference type="ARBA" id="ARBA00022692"/>
    </source>
</evidence>
<dbReference type="FunCoup" id="A0A2G4YV70">
    <property type="interactions" value="311"/>
</dbReference>
<evidence type="ECO:0000256" key="6">
    <source>
        <dbReference type="ARBA" id="ARBA00022989"/>
    </source>
</evidence>
<dbReference type="GO" id="GO:0043952">
    <property type="term" value="P:protein transport by the Sec complex"/>
    <property type="evidence" value="ECO:0007669"/>
    <property type="project" value="UniProtKB-UniRule"/>
</dbReference>
<dbReference type="InParanoid" id="A0A2G4YV70"/>
<dbReference type="GO" id="GO:0005886">
    <property type="term" value="C:plasma membrane"/>
    <property type="evidence" value="ECO:0007669"/>
    <property type="project" value="UniProtKB-SubCell"/>
</dbReference>
<dbReference type="PANTHER" id="PTHR30081">
    <property type="entry name" value="PROTEIN-EXPORT MEMBRANE PROTEIN SEC"/>
    <property type="match status" value="1"/>
</dbReference>
<feature type="transmembrane region" description="Helical" evidence="9">
    <location>
        <begin position="427"/>
        <end position="447"/>
    </location>
</feature>
<dbReference type="OrthoDB" id="9805019at2"/>
<dbReference type="EMBL" id="PDEM01000009">
    <property type="protein sequence ID" value="PHZ86207.1"/>
    <property type="molecule type" value="Genomic_DNA"/>
</dbReference>
<comment type="subunit">
    <text evidence="9">Forms a complex with SecF. Part of the essential Sec protein translocation apparatus which comprises SecA, SecYEG and auxiliary proteins SecDF-YajC and YidC.</text>
</comment>
<evidence type="ECO:0000259" key="12">
    <source>
        <dbReference type="Pfam" id="PF22599"/>
    </source>
</evidence>
<feature type="domain" description="SecDF P1 head subdomain" evidence="12">
    <location>
        <begin position="250"/>
        <end position="351"/>
    </location>
</feature>
<dbReference type="InterPro" id="IPR055344">
    <property type="entry name" value="SecD_SecF_C_bact"/>
</dbReference>
<dbReference type="Gene3D" id="1.20.1640.10">
    <property type="entry name" value="Multidrug efflux transporter AcrB transmembrane domain"/>
    <property type="match status" value="1"/>
</dbReference>
<comment type="caution">
    <text evidence="13">The sequence shown here is derived from an EMBL/GenBank/DDBJ whole genome shotgun (WGS) entry which is preliminary data.</text>
</comment>
<dbReference type="FunFam" id="1.20.1640.10:FF:000004">
    <property type="entry name" value="Protein translocase subunit SecD"/>
    <property type="match status" value="1"/>
</dbReference>
<dbReference type="RefSeq" id="WP_099471791.1">
    <property type="nucleotide sequence ID" value="NZ_CP041025.1"/>
</dbReference>
<keyword evidence="7 9" id="KW-0811">Translocation</keyword>
<feature type="transmembrane region" description="Helical" evidence="9">
    <location>
        <begin position="401"/>
        <end position="421"/>
    </location>
</feature>
<comment type="caution">
    <text evidence="9">Lacks conserved residue(s) required for the propagation of feature annotation.</text>
</comment>
<dbReference type="InterPro" id="IPR022646">
    <property type="entry name" value="SecD/SecF_CS"/>
</dbReference>
<evidence type="ECO:0000259" key="11">
    <source>
        <dbReference type="Pfam" id="PF21760"/>
    </source>
</evidence>
<dbReference type="GO" id="GO:0006605">
    <property type="term" value="P:protein targeting"/>
    <property type="evidence" value="ECO:0007669"/>
    <property type="project" value="UniProtKB-UniRule"/>
</dbReference>
<feature type="transmembrane region" description="Helical" evidence="9">
    <location>
        <begin position="496"/>
        <end position="520"/>
    </location>
</feature>
<dbReference type="Proteomes" id="UP000229730">
    <property type="component" value="Unassembled WGS sequence"/>
</dbReference>
<feature type="transmembrane region" description="Helical" evidence="9">
    <location>
        <begin position="375"/>
        <end position="394"/>
    </location>
</feature>
<dbReference type="GO" id="GO:0015450">
    <property type="term" value="F:protein-transporting ATPase activity"/>
    <property type="evidence" value="ECO:0007669"/>
    <property type="project" value="InterPro"/>
</dbReference>